<dbReference type="AlphaFoldDB" id="A0A8X6VCG0"/>
<dbReference type="Proteomes" id="UP000887159">
    <property type="component" value="Unassembled WGS sequence"/>
</dbReference>
<keyword evidence="2" id="KW-1185">Reference proteome</keyword>
<protein>
    <submittedName>
        <fullName evidence="1">Uncharacterized protein</fullName>
    </submittedName>
</protein>
<evidence type="ECO:0000313" key="1">
    <source>
        <dbReference type="EMBL" id="GFY02813.1"/>
    </source>
</evidence>
<sequence length="87" mass="10031">MKKFDPKVGSHLKCRRTSPLLYKTQPSIHTSFDVDDLQISYGGSGMCMIEQYLQKAVLTSTFIEETTKGRTRSFKNHRKEARGAYRE</sequence>
<dbReference type="EMBL" id="BMAU01021233">
    <property type="protein sequence ID" value="GFY02813.1"/>
    <property type="molecule type" value="Genomic_DNA"/>
</dbReference>
<name>A0A8X6VCG0_TRICX</name>
<evidence type="ECO:0000313" key="2">
    <source>
        <dbReference type="Proteomes" id="UP000887159"/>
    </source>
</evidence>
<gene>
    <name evidence="1" type="ORF">TNCV_3506931</name>
</gene>
<reference evidence="1" key="1">
    <citation type="submission" date="2020-08" db="EMBL/GenBank/DDBJ databases">
        <title>Multicomponent nature underlies the extraordinary mechanical properties of spider dragline silk.</title>
        <authorList>
            <person name="Kono N."/>
            <person name="Nakamura H."/>
            <person name="Mori M."/>
            <person name="Yoshida Y."/>
            <person name="Ohtoshi R."/>
            <person name="Malay A.D."/>
            <person name="Moran D.A.P."/>
            <person name="Tomita M."/>
            <person name="Numata K."/>
            <person name="Arakawa K."/>
        </authorList>
    </citation>
    <scope>NUCLEOTIDE SEQUENCE</scope>
</reference>
<accession>A0A8X6VCG0</accession>
<proteinExistence type="predicted"/>
<comment type="caution">
    <text evidence="1">The sequence shown here is derived from an EMBL/GenBank/DDBJ whole genome shotgun (WGS) entry which is preliminary data.</text>
</comment>
<organism evidence="1 2">
    <name type="scientific">Trichonephila clavipes</name>
    <name type="common">Golden silk orbweaver</name>
    <name type="synonym">Nephila clavipes</name>
    <dbReference type="NCBI Taxonomy" id="2585209"/>
    <lineage>
        <taxon>Eukaryota</taxon>
        <taxon>Metazoa</taxon>
        <taxon>Ecdysozoa</taxon>
        <taxon>Arthropoda</taxon>
        <taxon>Chelicerata</taxon>
        <taxon>Arachnida</taxon>
        <taxon>Araneae</taxon>
        <taxon>Araneomorphae</taxon>
        <taxon>Entelegynae</taxon>
        <taxon>Araneoidea</taxon>
        <taxon>Nephilidae</taxon>
        <taxon>Trichonephila</taxon>
    </lineage>
</organism>